<dbReference type="InterPro" id="IPR002686">
    <property type="entry name" value="Transposase_17"/>
</dbReference>
<organism evidence="2 3">
    <name type="scientific">Vibrio tritonius</name>
    <dbReference type="NCBI Taxonomy" id="1435069"/>
    <lineage>
        <taxon>Bacteria</taxon>
        <taxon>Pseudomonadati</taxon>
        <taxon>Pseudomonadota</taxon>
        <taxon>Gammaproteobacteria</taxon>
        <taxon>Vibrionales</taxon>
        <taxon>Vibrionaceae</taxon>
        <taxon>Vibrio</taxon>
    </lineage>
</organism>
<dbReference type="RefSeq" id="WP_225250798.1">
    <property type="nucleotide sequence ID" value="NZ_JAIWIU010000077.1"/>
</dbReference>
<dbReference type="Proteomes" id="UP001199044">
    <property type="component" value="Unassembled WGS sequence"/>
</dbReference>
<dbReference type="PANTHER" id="PTHR34322:SF2">
    <property type="entry name" value="TRANSPOSASE IS200-LIKE DOMAIN-CONTAINING PROTEIN"/>
    <property type="match status" value="1"/>
</dbReference>
<dbReference type="InterPro" id="IPR036515">
    <property type="entry name" value="Transposase_17_sf"/>
</dbReference>
<evidence type="ECO:0000313" key="2">
    <source>
        <dbReference type="EMBL" id="MCA2016938.1"/>
    </source>
</evidence>
<sequence>MTIARRQQIDLAITPYYHCVSRCVRRSFLCGRDPLTNRSYEHRRTWLEKRIHQLASIYCIDICAYAVMSNHYHLVVHINKNKALALSDQEIIERWSQEHKLDPFITRFHELKQPNSLVIEQYHNIIEKWRERLYSLSWMMKELNMSIASWANKEDECTGHFWEGRYKSQALLDEKALLAAMTYVDLNPVRAKIAKTPEEAEHTSLKLRIDALKKNQPTPAALLPFVGIQEQEQGLPFRLIDYLEWVNWIANTTAQPPSSFDSKPSMVQHLELEDSEFFTTCTQIEKHRCLWVGTPDNLRCAKASLNKQRIQGVRV</sequence>
<dbReference type="SMART" id="SM01321">
    <property type="entry name" value="Y1_Tnp"/>
    <property type="match status" value="1"/>
</dbReference>
<gene>
    <name evidence="2" type="ORF">LDJ79_12505</name>
</gene>
<dbReference type="SUPFAM" id="SSF143422">
    <property type="entry name" value="Transposase IS200-like"/>
    <property type="match status" value="1"/>
</dbReference>
<dbReference type="Gene3D" id="3.30.70.1290">
    <property type="entry name" value="Transposase IS200-like"/>
    <property type="match status" value="1"/>
</dbReference>
<protein>
    <submittedName>
        <fullName evidence="2">Transposase</fullName>
    </submittedName>
</protein>
<name>A0ABS7YMN1_9VIBR</name>
<dbReference type="PANTHER" id="PTHR34322">
    <property type="entry name" value="TRANSPOSASE, Y1_TNP DOMAIN-CONTAINING"/>
    <property type="match status" value="1"/>
</dbReference>
<evidence type="ECO:0000313" key="3">
    <source>
        <dbReference type="Proteomes" id="UP001199044"/>
    </source>
</evidence>
<reference evidence="3" key="1">
    <citation type="submission" date="2023-07" db="EMBL/GenBank/DDBJ databases">
        <title>Molecular identification of indigenous halophilic bacteria isolated from red sea cost, biodegradation of synthetic dyes and assessment of degraded metabolite toxicity.</title>
        <authorList>
            <person name="Chaieb K."/>
            <person name="Altayb H.N."/>
        </authorList>
    </citation>
    <scope>NUCLEOTIDE SEQUENCE [LARGE SCALE GENOMIC DNA]</scope>
    <source>
        <strain evidence="3">K20</strain>
    </source>
</reference>
<feature type="domain" description="Transposase IS200-like" evidence="1">
    <location>
        <begin position="12"/>
        <end position="187"/>
    </location>
</feature>
<keyword evidence="3" id="KW-1185">Reference proteome</keyword>
<comment type="caution">
    <text evidence="2">The sequence shown here is derived from an EMBL/GenBank/DDBJ whole genome shotgun (WGS) entry which is preliminary data.</text>
</comment>
<proteinExistence type="predicted"/>
<accession>A0ABS7YMN1</accession>
<dbReference type="EMBL" id="JAIWIU010000077">
    <property type="protein sequence ID" value="MCA2016938.1"/>
    <property type="molecule type" value="Genomic_DNA"/>
</dbReference>
<evidence type="ECO:0000259" key="1">
    <source>
        <dbReference type="SMART" id="SM01321"/>
    </source>
</evidence>